<comment type="caution">
    <text evidence="4">The sequence shown here is derived from an EMBL/GenBank/DDBJ whole genome shotgun (WGS) entry which is preliminary data.</text>
</comment>
<protein>
    <recommendedName>
        <fullName evidence="3">AB hydrolase-1 domain-containing protein</fullName>
    </recommendedName>
</protein>
<organism evidence="4 5">
    <name type="scientific">Lunasporangiospora selenospora</name>
    <dbReference type="NCBI Taxonomy" id="979761"/>
    <lineage>
        <taxon>Eukaryota</taxon>
        <taxon>Fungi</taxon>
        <taxon>Fungi incertae sedis</taxon>
        <taxon>Mucoromycota</taxon>
        <taxon>Mortierellomycotina</taxon>
        <taxon>Mortierellomycetes</taxon>
        <taxon>Mortierellales</taxon>
        <taxon>Mortierellaceae</taxon>
        <taxon>Lunasporangiospora</taxon>
    </lineage>
</organism>
<keyword evidence="1" id="KW-0378">Hydrolase</keyword>
<reference evidence="4" key="1">
    <citation type="journal article" date="2020" name="Fungal Divers.">
        <title>Resolving the Mortierellaceae phylogeny through synthesis of multi-gene phylogenetics and phylogenomics.</title>
        <authorList>
            <person name="Vandepol N."/>
            <person name="Liber J."/>
            <person name="Desiro A."/>
            <person name="Na H."/>
            <person name="Kennedy M."/>
            <person name="Barry K."/>
            <person name="Grigoriev I.V."/>
            <person name="Miller A.N."/>
            <person name="O'Donnell K."/>
            <person name="Stajich J.E."/>
            <person name="Bonito G."/>
        </authorList>
    </citation>
    <scope>NUCLEOTIDE SEQUENCE</scope>
    <source>
        <strain evidence="4">KOD1015</strain>
    </source>
</reference>
<dbReference type="SUPFAM" id="SSF53474">
    <property type="entry name" value="alpha/beta-Hydrolases"/>
    <property type="match status" value="1"/>
</dbReference>
<dbReference type="Gene3D" id="3.40.50.1820">
    <property type="entry name" value="alpha/beta hydrolase"/>
    <property type="match status" value="1"/>
</dbReference>
<accession>A0A9P6KE60</accession>
<evidence type="ECO:0000259" key="3">
    <source>
        <dbReference type="Pfam" id="PF00561"/>
    </source>
</evidence>
<dbReference type="AlphaFoldDB" id="A0A9P6KE60"/>
<gene>
    <name evidence="4" type="ORF">BGW38_001605</name>
</gene>
<name>A0A9P6KE60_9FUNG</name>
<dbReference type="Pfam" id="PF00561">
    <property type="entry name" value="Abhydrolase_1"/>
    <property type="match status" value="1"/>
</dbReference>
<comment type="similarity">
    <text evidence="2">Belongs to the AB hydrolase superfamily. Epoxide hydrolase family.</text>
</comment>
<dbReference type="PANTHER" id="PTHR43329">
    <property type="entry name" value="EPOXIDE HYDROLASE"/>
    <property type="match status" value="1"/>
</dbReference>
<dbReference type="InterPro" id="IPR000639">
    <property type="entry name" value="Epox_hydrolase-like"/>
</dbReference>
<dbReference type="InterPro" id="IPR000073">
    <property type="entry name" value="AB_hydrolase_1"/>
</dbReference>
<dbReference type="PRINTS" id="PR00412">
    <property type="entry name" value="EPOXHYDRLASE"/>
</dbReference>
<evidence type="ECO:0000256" key="1">
    <source>
        <dbReference type="ARBA" id="ARBA00022801"/>
    </source>
</evidence>
<dbReference type="OrthoDB" id="408373at2759"/>
<feature type="domain" description="AB hydrolase-1" evidence="3">
    <location>
        <begin position="38"/>
        <end position="149"/>
    </location>
</feature>
<proteinExistence type="inferred from homology"/>
<evidence type="ECO:0000313" key="4">
    <source>
        <dbReference type="EMBL" id="KAF9581397.1"/>
    </source>
</evidence>
<dbReference type="PRINTS" id="PR00111">
    <property type="entry name" value="ABHYDROLASE"/>
</dbReference>
<dbReference type="Proteomes" id="UP000780801">
    <property type="component" value="Unassembled WGS sequence"/>
</dbReference>
<dbReference type="InterPro" id="IPR029058">
    <property type="entry name" value="AB_hydrolase_fold"/>
</dbReference>
<sequence length="308" mass="35399">MTAKRNSMFNPTKYNHQFATLGGHRYHYVDEGDKNGVPVLLIHGFPDLWYGWRYQIEYLTKLGFRVLVPDMLGYGQTDKPVSKDRTKAHPSYSPKSLASHMVELMDQLGLEKAVLVGHDWGAAAVSRFGWHFPERAIATISVGNPFQPIAKVAKTASDFMKENPSFEYFEIFGTEEAIDGLNNQDKEYYLEYFKAFGYEGPLSYYKCFEQSFREDQHLFGQRYTIPTLLIIVRGDVLLTPEYCRTLPVDYYDSFTTQEVDGPHWVLTQNPVAVNNTIGSYLKRILTRSTVSTIRDTARNKTRVLRSKL</sequence>
<dbReference type="EMBL" id="JAABOA010001514">
    <property type="protein sequence ID" value="KAF9581397.1"/>
    <property type="molecule type" value="Genomic_DNA"/>
</dbReference>
<dbReference type="GO" id="GO:0016787">
    <property type="term" value="F:hydrolase activity"/>
    <property type="evidence" value="ECO:0007669"/>
    <property type="project" value="UniProtKB-KW"/>
</dbReference>
<evidence type="ECO:0000256" key="2">
    <source>
        <dbReference type="ARBA" id="ARBA00038334"/>
    </source>
</evidence>
<keyword evidence="5" id="KW-1185">Reference proteome</keyword>
<evidence type="ECO:0000313" key="5">
    <source>
        <dbReference type="Proteomes" id="UP000780801"/>
    </source>
</evidence>